<reference evidence="1 2" key="1">
    <citation type="submission" date="2020-04" db="EMBL/GenBank/DDBJ databases">
        <title>Arthrobacter sp. nov.</title>
        <authorList>
            <person name="Liu S."/>
        </authorList>
    </citation>
    <scope>NUCLEOTIDE SEQUENCE [LARGE SCALE GENOMIC DNA]</scope>
    <source>
        <strain evidence="1 2">E918</strain>
    </source>
</reference>
<sequence length="63" mass="6568">MERGFAHGPVHRLGAGDLRQVTFSAIFMFIRAAAAAAASTTQVAAPLPMARKAASAALRVLDM</sequence>
<evidence type="ECO:0000313" key="1">
    <source>
        <dbReference type="EMBL" id="NKX55355.1"/>
    </source>
</evidence>
<proteinExistence type="predicted"/>
<dbReference type="EMBL" id="JAAZSQ010000011">
    <property type="protein sequence ID" value="NKX55355.1"/>
    <property type="molecule type" value="Genomic_DNA"/>
</dbReference>
<evidence type="ECO:0000313" key="2">
    <source>
        <dbReference type="Proteomes" id="UP000544090"/>
    </source>
</evidence>
<dbReference type="AlphaFoldDB" id="A0A7X6K6I0"/>
<keyword evidence="2" id="KW-1185">Reference proteome</keyword>
<protein>
    <submittedName>
        <fullName evidence="1">Uncharacterized protein</fullName>
    </submittedName>
</protein>
<organism evidence="1 2">
    <name type="scientific">Arthrobacter mobilis</name>
    <dbReference type="NCBI Taxonomy" id="2724944"/>
    <lineage>
        <taxon>Bacteria</taxon>
        <taxon>Bacillati</taxon>
        <taxon>Actinomycetota</taxon>
        <taxon>Actinomycetes</taxon>
        <taxon>Micrococcales</taxon>
        <taxon>Micrococcaceae</taxon>
        <taxon>Arthrobacter</taxon>
    </lineage>
</organism>
<name>A0A7X6K6I0_9MICC</name>
<accession>A0A7X6K6I0</accession>
<dbReference type="Proteomes" id="UP000544090">
    <property type="component" value="Unassembled WGS sequence"/>
</dbReference>
<gene>
    <name evidence="1" type="ORF">HGG74_12555</name>
</gene>
<comment type="caution">
    <text evidence="1">The sequence shown here is derived from an EMBL/GenBank/DDBJ whole genome shotgun (WGS) entry which is preliminary data.</text>
</comment>